<name>A0A2U1P020_ARTAN</name>
<keyword evidence="2" id="KW-1133">Transmembrane helix</keyword>
<comment type="caution">
    <text evidence="5">The sequence shown here is derived from an EMBL/GenBank/DDBJ whole genome shotgun (WGS) entry which is preliminary data.</text>
</comment>
<feature type="compositionally biased region" description="Polar residues" evidence="1">
    <location>
        <begin position="234"/>
        <end position="246"/>
    </location>
</feature>
<feature type="transmembrane region" description="Helical" evidence="2">
    <location>
        <begin position="397"/>
        <end position="416"/>
    </location>
</feature>
<dbReference type="Proteomes" id="UP000245207">
    <property type="component" value="Unassembled WGS sequence"/>
</dbReference>
<dbReference type="Pfam" id="PF24053">
    <property type="entry name" value="DUF7356"/>
    <property type="match status" value="1"/>
</dbReference>
<evidence type="ECO:0000313" key="5">
    <source>
        <dbReference type="EMBL" id="PWA79091.1"/>
    </source>
</evidence>
<dbReference type="AlphaFoldDB" id="A0A2U1P020"/>
<dbReference type="PANTHER" id="PTHR34200">
    <property type="entry name" value="DENTIN SIALOPHOSPHOPROTEIN-LIKE ISOFORM X1"/>
    <property type="match status" value="1"/>
</dbReference>
<feature type="chain" id="PRO_5015483638" description="DUF7356 domain-containing protein" evidence="3">
    <location>
        <begin position="25"/>
        <end position="499"/>
    </location>
</feature>
<keyword evidence="2" id="KW-0812">Transmembrane</keyword>
<feature type="region of interest" description="Disordered" evidence="1">
    <location>
        <begin position="438"/>
        <end position="499"/>
    </location>
</feature>
<evidence type="ECO:0000313" key="6">
    <source>
        <dbReference type="Proteomes" id="UP000245207"/>
    </source>
</evidence>
<organism evidence="5 6">
    <name type="scientific">Artemisia annua</name>
    <name type="common">Sweet wormwood</name>
    <dbReference type="NCBI Taxonomy" id="35608"/>
    <lineage>
        <taxon>Eukaryota</taxon>
        <taxon>Viridiplantae</taxon>
        <taxon>Streptophyta</taxon>
        <taxon>Embryophyta</taxon>
        <taxon>Tracheophyta</taxon>
        <taxon>Spermatophyta</taxon>
        <taxon>Magnoliopsida</taxon>
        <taxon>eudicotyledons</taxon>
        <taxon>Gunneridae</taxon>
        <taxon>Pentapetalae</taxon>
        <taxon>asterids</taxon>
        <taxon>campanulids</taxon>
        <taxon>Asterales</taxon>
        <taxon>Asteraceae</taxon>
        <taxon>Asteroideae</taxon>
        <taxon>Anthemideae</taxon>
        <taxon>Artemisiinae</taxon>
        <taxon>Artemisia</taxon>
    </lineage>
</organism>
<dbReference type="EMBL" id="PKPP01001902">
    <property type="protein sequence ID" value="PWA79091.1"/>
    <property type="molecule type" value="Genomic_DNA"/>
</dbReference>
<keyword evidence="3" id="KW-0732">Signal</keyword>
<accession>A0A2U1P020</accession>
<keyword evidence="2" id="KW-0472">Membrane</keyword>
<reference evidence="5 6" key="1">
    <citation type="journal article" date="2018" name="Mol. Plant">
        <title>The genome of Artemisia annua provides insight into the evolution of Asteraceae family and artemisinin biosynthesis.</title>
        <authorList>
            <person name="Shen Q."/>
            <person name="Zhang L."/>
            <person name="Liao Z."/>
            <person name="Wang S."/>
            <person name="Yan T."/>
            <person name="Shi P."/>
            <person name="Liu M."/>
            <person name="Fu X."/>
            <person name="Pan Q."/>
            <person name="Wang Y."/>
            <person name="Lv Z."/>
            <person name="Lu X."/>
            <person name="Zhang F."/>
            <person name="Jiang W."/>
            <person name="Ma Y."/>
            <person name="Chen M."/>
            <person name="Hao X."/>
            <person name="Li L."/>
            <person name="Tang Y."/>
            <person name="Lv G."/>
            <person name="Zhou Y."/>
            <person name="Sun X."/>
            <person name="Brodelius P.E."/>
            <person name="Rose J.K.C."/>
            <person name="Tang K."/>
        </authorList>
    </citation>
    <scope>NUCLEOTIDE SEQUENCE [LARGE SCALE GENOMIC DNA]</scope>
    <source>
        <strain evidence="6">cv. Huhao1</strain>
        <tissue evidence="5">Leaf</tissue>
    </source>
</reference>
<evidence type="ECO:0000259" key="4">
    <source>
        <dbReference type="Pfam" id="PF24053"/>
    </source>
</evidence>
<evidence type="ECO:0000256" key="2">
    <source>
        <dbReference type="SAM" id="Phobius"/>
    </source>
</evidence>
<protein>
    <recommendedName>
        <fullName evidence="4">DUF7356 domain-containing protein</fullName>
    </recommendedName>
</protein>
<keyword evidence="6" id="KW-1185">Reference proteome</keyword>
<dbReference type="PANTHER" id="PTHR34200:SF2">
    <property type="entry name" value="TRANSMEMBRANE PROTEIN"/>
    <property type="match status" value="1"/>
</dbReference>
<feature type="region of interest" description="Disordered" evidence="1">
    <location>
        <begin position="28"/>
        <end position="112"/>
    </location>
</feature>
<evidence type="ECO:0000256" key="1">
    <source>
        <dbReference type="SAM" id="MobiDB-lite"/>
    </source>
</evidence>
<feature type="region of interest" description="Disordered" evidence="1">
    <location>
        <begin position="197"/>
        <end position="377"/>
    </location>
</feature>
<feature type="compositionally biased region" description="Polar residues" evidence="1">
    <location>
        <begin position="474"/>
        <end position="486"/>
    </location>
</feature>
<feature type="compositionally biased region" description="Acidic residues" evidence="1">
    <location>
        <begin position="453"/>
        <end position="462"/>
    </location>
</feature>
<feature type="compositionally biased region" description="Polar residues" evidence="1">
    <location>
        <begin position="208"/>
        <end position="222"/>
    </location>
</feature>
<sequence length="499" mass="54379">MGGRNGSVAVLLLLFLILLCRCHGRKLGSDPGHDPNLNQDSTLSSPPPDAKKPNPSPAEVTKPKDDPTTNPSNAESKELKDANNKTSSGDKEKPKVENQTQPKTFDSKSCKGNSICNDQGKTMIACVQDFNNGSNNLTLLVQNERDIDLKVNIAFGISTDKNLPEYKIAGHGMEKINITFPGDKSTKVILNAGNGDCELQIDRPKTTPVDTPSKSDPENTVNPKDVNDPVDSPTKPNNVNNSTDNSPVKPKDVDGSSKSKEENDPSKAKEVEDPTKPKKSDDPSKSKDMDDPSKSKDQKDPSKSKDVNDPSKSKDVDDPSKSKDDTDPLKSKDDIDSSKSKDVKDPSKSKDVDDPSKSKDENTPLPKPTPTNVDTPISQNNILDQLTFYSKQVTPVYGAYFAFLIALIIGASWALCSFRKRRSDNGVPYQELEMALPESSNTADVETAGGWDQDWDDDDWDEDKAIRSPGGRGQTRSISSNGLTSRATKKDGWDADWDD</sequence>
<feature type="domain" description="DUF7356" evidence="4">
    <location>
        <begin position="104"/>
        <end position="204"/>
    </location>
</feature>
<gene>
    <name evidence="5" type="ORF">CTI12_AA209720</name>
</gene>
<feature type="signal peptide" evidence="3">
    <location>
        <begin position="1"/>
        <end position="24"/>
    </location>
</feature>
<dbReference type="OrthoDB" id="785602at2759"/>
<proteinExistence type="predicted"/>
<evidence type="ECO:0000256" key="3">
    <source>
        <dbReference type="SAM" id="SignalP"/>
    </source>
</evidence>
<dbReference type="InterPro" id="IPR055780">
    <property type="entry name" value="DUF7356"/>
</dbReference>
<feature type="compositionally biased region" description="Basic and acidic residues" evidence="1">
    <location>
        <begin position="249"/>
        <end position="362"/>
    </location>
</feature>
<feature type="compositionally biased region" description="Basic and acidic residues" evidence="1">
    <location>
        <begin position="75"/>
        <end position="96"/>
    </location>
</feature>